<evidence type="ECO:0000313" key="2">
    <source>
        <dbReference type="EMBL" id="NOH71963.1"/>
    </source>
</evidence>
<comment type="caution">
    <text evidence="2">The sequence shown here is derived from an EMBL/GenBank/DDBJ whole genome shotgun (WGS) entry which is preliminary data.</text>
</comment>
<proteinExistence type="predicted"/>
<protein>
    <recommendedName>
        <fullName evidence="4">DUF1566 domain-containing protein</fullName>
    </recommendedName>
</protein>
<evidence type="ECO:0000313" key="3">
    <source>
        <dbReference type="Proteomes" id="UP000565719"/>
    </source>
</evidence>
<feature type="signal peptide" evidence="1">
    <location>
        <begin position="1"/>
        <end position="25"/>
    </location>
</feature>
<evidence type="ECO:0000256" key="1">
    <source>
        <dbReference type="SAM" id="SignalP"/>
    </source>
</evidence>
<keyword evidence="1" id="KW-0732">Signal</keyword>
<reference evidence="2 3" key="1">
    <citation type="submission" date="2019-09" db="EMBL/GenBank/DDBJ databases">
        <title>Draft genome sequencing and comparative genomics of hatchery-associated Vibrios.</title>
        <authorList>
            <person name="Kehlet-Delgado H."/>
            <person name="Mueller R.S."/>
        </authorList>
    </citation>
    <scope>NUCLEOTIDE SEQUENCE [LARGE SCALE GENOMIC DNA]</scope>
    <source>
        <strain evidence="2 3">99-46-Y</strain>
    </source>
</reference>
<evidence type="ECO:0008006" key="4">
    <source>
        <dbReference type="Google" id="ProtNLM"/>
    </source>
</evidence>
<dbReference type="RefSeq" id="WP_171361206.1">
    <property type="nucleotide sequence ID" value="NZ_VTXC01000028.1"/>
</dbReference>
<feature type="chain" id="PRO_5030871651" description="DUF1566 domain-containing protein" evidence="1">
    <location>
        <begin position="26"/>
        <end position="316"/>
    </location>
</feature>
<accession>A0A7Y3ZZV4</accession>
<dbReference type="Proteomes" id="UP000565719">
    <property type="component" value="Unassembled WGS sequence"/>
</dbReference>
<gene>
    <name evidence="2" type="ORF">F0225_11535</name>
</gene>
<name>A0A7Y3ZZV4_9VIBR</name>
<sequence>MKTSRFFTLLWASLILAQSVTTANANESQSLAEQPSESSQTSTRLSCNSWSTPGNFTCDFLDKKPEIGCDDCYMGTFSKGWTIKGSWSGDFSWFGKCAAVDNSTTTHIKQISVAGLPMPHVEVTHTVNKACTDETGKSWAPGDKVGSMIDYDAYIPPSDYFSETWSTNSYSNVKKKQCSQINSHGALVWVCSEYFLLNGAYEYYVDWEDFSKASGRCANSGWELPPYQIIIDYLNDKNTKPADQEPMHERYVWSAESNEPGSRYAVYNNWSYDWEKGTRAETDGAYTFCVPHDPYMESCPIENTANSDNCFYKNED</sequence>
<organism evidence="2 3">
    <name type="scientific">Vibrio pectenicida</name>
    <dbReference type="NCBI Taxonomy" id="62763"/>
    <lineage>
        <taxon>Bacteria</taxon>
        <taxon>Pseudomonadati</taxon>
        <taxon>Pseudomonadota</taxon>
        <taxon>Gammaproteobacteria</taxon>
        <taxon>Vibrionales</taxon>
        <taxon>Vibrionaceae</taxon>
        <taxon>Vibrio</taxon>
    </lineage>
</organism>
<dbReference type="EMBL" id="VTXC01000028">
    <property type="protein sequence ID" value="NOH71963.1"/>
    <property type="molecule type" value="Genomic_DNA"/>
</dbReference>
<dbReference type="AlphaFoldDB" id="A0A7Y3ZZV4"/>